<evidence type="ECO:0000313" key="3">
    <source>
        <dbReference type="EMBL" id="CAB4017132.1"/>
    </source>
</evidence>
<feature type="coiled-coil region" evidence="1">
    <location>
        <begin position="237"/>
        <end position="292"/>
    </location>
</feature>
<evidence type="ECO:0000313" key="4">
    <source>
        <dbReference type="Proteomes" id="UP001152795"/>
    </source>
</evidence>
<gene>
    <name evidence="3" type="ORF">PACLA_8A003375</name>
</gene>
<sequence length="443" mass="52184">MAGFSNPKFLAPSHFTKPDENIAAKTTTDSAKPVLLPPSSYETIGTSSKLKKDGEKVAYSNKSRNSDKILGQRHDEKENEQNTNREKFLNNELQKAKRKICELEQEKASLEDDLQDRQALSEVVCQLKKDLKKSKEKLNVKEKCVSGKTEEYLDVIKCLRSDLQEAEHQYSSLKQSYSKLVEDIRLADETNGYLKRKIEAKDLEFECMVHVKEQEVHGAVMKLNEVSVERDLKANMLMQIDEKYKILEENKKQVDDEHERLLKDKVKINEEYNNLKVDKDRIEGDLSRMKEDKQKILGDFERMKGDMNRIEQDRIRVEEANCRIEQDRIRIGEEKSRIMKGSEKSDENFKRIERRFLDEQERCLKLQSEMQQKVLMISELNDRVKTKQEELGRLELECKTRVEELEKEFKLKCSHLEDEMHSKDQLLHKETQIYQGKVYTREK</sequence>
<dbReference type="AlphaFoldDB" id="A0A6S7JKC6"/>
<evidence type="ECO:0000256" key="1">
    <source>
        <dbReference type="SAM" id="Coils"/>
    </source>
</evidence>
<keyword evidence="4" id="KW-1185">Reference proteome</keyword>
<dbReference type="EMBL" id="CACRXK020009417">
    <property type="protein sequence ID" value="CAB4017132.1"/>
    <property type="molecule type" value="Genomic_DNA"/>
</dbReference>
<evidence type="ECO:0000256" key="2">
    <source>
        <dbReference type="SAM" id="MobiDB-lite"/>
    </source>
</evidence>
<comment type="caution">
    <text evidence="3">The sequence shown here is derived from an EMBL/GenBank/DDBJ whole genome shotgun (WGS) entry which is preliminary data.</text>
</comment>
<name>A0A6S7JKC6_PARCT</name>
<accession>A0A6S7JKC6</accession>
<reference evidence="3" key="1">
    <citation type="submission" date="2020-04" db="EMBL/GenBank/DDBJ databases">
        <authorList>
            <person name="Alioto T."/>
            <person name="Alioto T."/>
            <person name="Gomez Garrido J."/>
        </authorList>
    </citation>
    <scope>NUCLEOTIDE SEQUENCE</scope>
    <source>
        <strain evidence="3">A484AB</strain>
    </source>
</reference>
<feature type="compositionally biased region" description="Basic and acidic residues" evidence="2">
    <location>
        <begin position="64"/>
        <end position="83"/>
    </location>
</feature>
<organism evidence="3 4">
    <name type="scientific">Paramuricea clavata</name>
    <name type="common">Red gorgonian</name>
    <name type="synonym">Violescent sea-whip</name>
    <dbReference type="NCBI Taxonomy" id="317549"/>
    <lineage>
        <taxon>Eukaryota</taxon>
        <taxon>Metazoa</taxon>
        <taxon>Cnidaria</taxon>
        <taxon>Anthozoa</taxon>
        <taxon>Octocorallia</taxon>
        <taxon>Malacalcyonacea</taxon>
        <taxon>Plexauridae</taxon>
        <taxon>Paramuricea</taxon>
    </lineage>
</organism>
<protein>
    <submittedName>
        <fullName evidence="3">Uncharacterized protein</fullName>
    </submittedName>
</protein>
<proteinExistence type="predicted"/>
<feature type="region of interest" description="Disordered" evidence="2">
    <location>
        <begin position="24"/>
        <end position="83"/>
    </location>
</feature>
<keyword evidence="1" id="KW-0175">Coiled coil</keyword>
<feature type="coiled-coil region" evidence="1">
    <location>
        <begin position="149"/>
        <end position="183"/>
    </location>
</feature>
<dbReference type="Proteomes" id="UP001152795">
    <property type="component" value="Unassembled WGS sequence"/>
</dbReference>